<sequence length="401" mass="44906">MAKRIADHPFYGLFVATAYGIVSITITLFNKAVFSFYKFKYPMTLFVFQMLFSLIFVTLLKFISPKQFGFPGPEWSMAKKLTPMALGWWVYGISGVIALKYLNVPMFSAFRRFTTVIVMYGEYRLYGTKPPPDQRNAVFVMSAGAAIAGLTDLTFSLPGYFWVLTCAVSTALYLLFISKLGKESGLNDFGLLFYNNLLAFPFMLVSLFLSGELNHVTEYPNLHDLDFQIFFVVSAMQAFFLNFLIFFCTRVNSPLITSVTGTVKDLVTNGLGMTLFGDFPFNIPNIMSIVVCFAGSVWYSRLKYIASSRTRAEASSSNETKVVEMEEGLEQQASTGGSLQPQETPQYGAAEAARTPTEPSSRPAQSEQDKALLERKKALEQQLKELEQQLNAQPANVHHDD</sequence>
<evidence type="ECO:0000256" key="6">
    <source>
        <dbReference type="SAM" id="Phobius"/>
    </source>
</evidence>
<evidence type="ECO:0008006" key="8">
    <source>
        <dbReference type="Google" id="ProtNLM"/>
    </source>
</evidence>
<evidence type="ECO:0000313" key="7">
    <source>
        <dbReference type="EMBL" id="CAD8482007.1"/>
    </source>
</evidence>
<feature type="transmembrane region" description="Helical" evidence="6">
    <location>
        <begin position="84"/>
        <end position="102"/>
    </location>
</feature>
<dbReference type="PANTHER" id="PTHR11132">
    <property type="entry name" value="SOLUTE CARRIER FAMILY 35"/>
    <property type="match status" value="1"/>
</dbReference>
<accession>A0A7S0EDN4</accession>
<dbReference type="AlphaFoldDB" id="A0A7S0EDN4"/>
<evidence type="ECO:0000256" key="2">
    <source>
        <dbReference type="ARBA" id="ARBA00022692"/>
    </source>
</evidence>
<feature type="region of interest" description="Disordered" evidence="5">
    <location>
        <begin position="328"/>
        <end position="377"/>
    </location>
</feature>
<keyword evidence="4 6" id="KW-0472">Membrane</keyword>
<evidence type="ECO:0000256" key="5">
    <source>
        <dbReference type="SAM" id="MobiDB-lite"/>
    </source>
</evidence>
<evidence type="ECO:0000256" key="1">
    <source>
        <dbReference type="ARBA" id="ARBA00004141"/>
    </source>
</evidence>
<feature type="transmembrane region" description="Helical" evidence="6">
    <location>
        <begin position="12"/>
        <end position="29"/>
    </location>
</feature>
<comment type="subcellular location">
    <subcellularLocation>
        <location evidence="1">Membrane</location>
        <topology evidence="1">Multi-pass membrane protein</topology>
    </subcellularLocation>
</comment>
<dbReference type="InterPro" id="IPR050186">
    <property type="entry name" value="TPT_transporter"/>
</dbReference>
<organism evidence="7">
    <name type="scientific">Hanusia phi</name>
    <dbReference type="NCBI Taxonomy" id="3032"/>
    <lineage>
        <taxon>Eukaryota</taxon>
        <taxon>Cryptophyceae</taxon>
        <taxon>Pyrenomonadales</taxon>
        <taxon>Geminigeraceae</taxon>
        <taxon>Hanusia</taxon>
    </lineage>
</organism>
<proteinExistence type="predicted"/>
<feature type="transmembrane region" description="Helical" evidence="6">
    <location>
        <begin position="229"/>
        <end position="248"/>
    </location>
</feature>
<keyword evidence="3 6" id="KW-1133">Transmembrane helix</keyword>
<feature type="compositionally biased region" description="Basic and acidic residues" evidence="5">
    <location>
        <begin position="367"/>
        <end position="377"/>
    </location>
</feature>
<gene>
    <name evidence="7" type="ORF">HPHI1048_LOCUS9301</name>
</gene>
<evidence type="ECO:0000256" key="4">
    <source>
        <dbReference type="ARBA" id="ARBA00023136"/>
    </source>
</evidence>
<protein>
    <recommendedName>
        <fullName evidence="8">Sugar phosphate transporter domain-containing protein</fullName>
    </recommendedName>
</protein>
<reference evidence="7" key="1">
    <citation type="submission" date="2021-01" db="EMBL/GenBank/DDBJ databases">
        <authorList>
            <person name="Corre E."/>
            <person name="Pelletier E."/>
            <person name="Niang G."/>
            <person name="Scheremetjew M."/>
            <person name="Finn R."/>
            <person name="Kale V."/>
            <person name="Holt S."/>
            <person name="Cochrane G."/>
            <person name="Meng A."/>
            <person name="Brown T."/>
            <person name="Cohen L."/>
        </authorList>
    </citation>
    <scope>NUCLEOTIDE SEQUENCE</scope>
    <source>
        <strain evidence="7">CCMP325</strain>
    </source>
</reference>
<dbReference type="EMBL" id="HBEO01013683">
    <property type="protein sequence ID" value="CAD8482007.1"/>
    <property type="molecule type" value="Transcribed_RNA"/>
</dbReference>
<feature type="compositionally biased region" description="Polar residues" evidence="5">
    <location>
        <begin position="357"/>
        <end position="366"/>
    </location>
</feature>
<feature type="transmembrane region" description="Helical" evidence="6">
    <location>
        <begin position="159"/>
        <end position="177"/>
    </location>
</feature>
<keyword evidence="2 6" id="KW-0812">Transmembrane</keyword>
<feature type="compositionally biased region" description="Polar residues" evidence="5">
    <location>
        <begin position="331"/>
        <end position="345"/>
    </location>
</feature>
<feature type="transmembrane region" description="Helical" evidence="6">
    <location>
        <begin position="189"/>
        <end position="209"/>
    </location>
</feature>
<feature type="transmembrane region" description="Helical" evidence="6">
    <location>
        <begin position="41"/>
        <end position="63"/>
    </location>
</feature>
<evidence type="ECO:0000256" key="3">
    <source>
        <dbReference type="ARBA" id="ARBA00022989"/>
    </source>
</evidence>
<dbReference type="GO" id="GO:0016020">
    <property type="term" value="C:membrane"/>
    <property type="evidence" value="ECO:0007669"/>
    <property type="project" value="UniProtKB-SubCell"/>
</dbReference>
<name>A0A7S0EDN4_9CRYP</name>